<accession>A0A1D1VE14</accession>
<dbReference type="EMBL" id="BDGG01000004">
    <property type="protein sequence ID" value="GAU97977.1"/>
    <property type="molecule type" value="Genomic_DNA"/>
</dbReference>
<dbReference type="Proteomes" id="UP000186922">
    <property type="component" value="Unassembled WGS sequence"/>
</dbReference>
<dbReference type="AlphaFoldDB" id="A0A1D1VE14"/>
<keyword evidence="2" id="KW-1185">Reference proteome</keyword>
<organism evidence="1 2">
    <name type="scientific">Ramazzottius varieornatus</name>
    <name type="common">Water bear</name>
    <name type="synonym">Tardigrade</name>
    <dbReference type="NCBI Taxonomy" id="947166"/>
    <lineage>
        <taxon>Eukaryota</taxon>
        <taxon>Metazoa</taxon>
        <taxon>Ecdysozoa</taxon>
        <taxon>Tardigrada</taxon>
        <taxon>Eutardigrada</taxon>
        <taxon>Parachela</taxon>
        <taxon>Hypsibioidea</taxon>
        <taxon>Ramazzottiidae</taxon>
        <taxon>Ramazzottius</taxon>
    </lineage>
</organism>
<protein>
    <submittedName>
        <fullName evidence="1">Uncharacterized protein</fullName>
    </submittedName>
</protein>
<name>A0A1D1VE14_RAMVA</name>
<proteinExistence type="predicted"/>
<evidence type="ECO:0000313" key="2">
    <source>
        <dbReference type="Proteomes" id="UP000186922"/>
    </source>
</evidence>
<gene>
    <name evidence="1" type="primary">RvY_09189-1</name>
    <name evidence="1" type="synonym">RvY_09189.1</name>
    <name evidence="1" type="ORF">RvY_09189</name>
</gene>
<evidence type="ECO:0000313" key="1">
    <source>
        <dbReference type="EMBL" id="GAU97977.1"/>
    </source>
</evidence>
<reference evidence="1 2" key="1">
    <citation type="journal article" date="2016" name="Nat. Commun.">
        <title>Extremotolerant tardigrade genome and improved radiotolerance of human cultured cells by tardigrade-unique protein.</title>
        <authorList>
            <person name="Hashimoto T."/>
            <person name="Horikawa D.D."/>
            <person name="Saito Y."/>
            <person name="Kuwahara H."/>
            <person name="Kozuka-Hata H."/>
            <person name="Shin-I T."/>
            <person name="Minakuchi Y."/>
            <person name="Ohishi K."/>
            <person name="Motoyama A."/>
            <person name="Aizu T."/>
            <person name="Enomoto A."/>
            <person name="Kondo K."/>
            <person name="Tanaka S."/>
            <person name="Hara Y."/>
            <person name="Koshikawa S."/>
            <person name="Sagara H."/>
            <person name="Miura T."/>
            <person name="Yokobori S."/>
            <person name="Miyagawa K."/>
            <person name="Suzuki Y."/>
            <person name="Kubo T."/>
            <person name="Oyama M."/>
            <person name="Kohara Y."/>
            <person name="Fujiyama A."/>
            <person name="Arakawa K."/>
            <person name="Katayama T."/>
            <person name="Toyoda A."/>
            <person name="Kunieda T."/>
        </authorList>
    </citation>
    <scope>NUCLEOTIDE SEQUENCE [LARGE SCALE GENOMIC DNA]</scope>
    <source>
        <strain evidence="1 2">YOKOZUNA-1</strain>
    </source>
</reference>
<sequence length="69" mass="7774">MEVPRLCREVWPTHTLVVTATGAAETETGNYVTLLGQWDLPCSEHVEEVKEQARVKPNRYAVHGIRKAT</sequence>
<comment type="caution">
    <text evidence="1">The sequence shown here is derived from an EMBL/GenBank/DDBJ whole genome shotgun (WGS) entry which is preliminary data.</text>
</comment>